<dbReference type="InterPro" id="IPR036890">
    <property type="entry name" value="HATPase_C_sf"/>
</dbReference>
<dbReference type="Gene3D" id="3.30.565.10">
    <property type="entry name" value="Histidine kinase-like ATPase, C-terminal domain"/>
    <property type="match status" value="1"/>
</dbReference>
<evidence type="ECO:0000256" key="2">
    <source>
        <dbReference type="ARBA" id="ARBA00004651"/>
    </source>
</evidence>
<dbReference type="EMBL" id="JBHUDE010000161">
    <property type="protein sequence ID" value="MFD1609653.1"/>
    <property type="molecule type" value="Genomic_DNA"/>
</dbReference>
<dbReference type="SUPFAM" id="SSF55874">
    <property type="entry name" value="ATPase domain of HSP90 chaperone/DNA topoisomerase II/histidine kinase"/>
    <property type="match status" value="1"/>
</dbReference>
<dbReference type="Gene3D" id="1.10.287.130">
    <property type="match status" value="1"/>
</dbReference>
<dbReference type="Pfam" id="PF02518">
    <property type="entry name" value="HATPase_c"/>
    <property type="match status" value="1"/>
</dbReference>
<dbReference type="Proteomes" id="UP001597221">
    <property type="component" value="Unassembled WGS sequence"/>
</dbReference>
<keyword evidence="6" id="KW-0808">Transferase</keyword>
<protein>
    <recommendedName>
        <fullName evidence="3">histidine kinase</fullName>
        <ecNumber evidence="3">2.7.13.3</ecNumber>
    </recommendedName>
</protein>
<dbReference type="InterPro" id="IPR004358">
    <property type="entry name" value="Sig_transdc_His_kin-like_C"/>
</dbReference>
<dbReference type="GO" id="GO:0016301">
    <property type="term" value="F:kinase activity"/>
    <property type="evidence" value="ECO:0007669"/>
    <property type="project" value="UniProtKB-KW"/>
</dbReference>
<evidence type="ECO:0000256" key="5">
    <source>
        <dbReference type="ARBA" id="ARBA00022553"/>
    </source>
</evidence>
<dbReference type="PANTHER" id="PTHR45528:SF1">
    <property type="entry name" value="SENSOR HISTIDINE KINASE CPXA"/>
    <property type="match status" value="1"/>
</dbReference>
<feature type="transmembrane region" description="Helical" evidence="14">
    <location>
        <begin position="12"/>
        <end position="34"/>
    </location>
</feature>
<dbReference type="Gene3D" id="6.10.340.10">
    <property type="match status" value="1"/>
</dbReference>
<evidence type="ECO:0000256" key="11">
    <source>
        <dbReference type="ARBA" id="ARBA00022989"/>
    </source>
</evidence>
<keyword evidence="7 14" id="KW-0812">Transmembrane</keyword>
<evidence type="ECO:0000256" key="6">
    <source>
        <dbReference type="ARBA" id="ARBA00022679"/>
    </source>
</evidence>
<dbReference type="EC" id="2.7.13.3" evidence="3"/>
<dbReference type="InterPro" id="IPR003661">
    <property type="entry name" value="HisK_dim/P_dom"/>
</dbReference>
<comment type="caution">
    <text evidence="17">The sequence shown here is derived from an EMBL/GenBank/DDBJ whole genome shotgun (WGS) entry which is preliminary data.</text>
</comment>
<keyword evidence="13 14" id="KW-0472">Membrane</keyword>
<dbReference type="Pfam" id="PF00512">
    <property type="entry name" value="HisKA"/>
    <property type="match status" value="1"/>
</dbReference>
<evidence type="ECO:0000256" key="1">
    <source>
        <dbReference type="ARBA" id="ARBA00000085"/>
    </source>
</evidence>
<dbReference type="PRINTS" id="PR00344">
    <property type="entry name" value="BCTRLSENSOR"/>
</dbReference>
<evidence type="ECO:0000256" key="4">
    <source>
        <dbReference type="ARBA" id="ARBA00022475"/>
    </source>
</evidence>
<comment type="catalytic activity">
    <reaction evidence="1">
        <text>ATP + protein L-histidine = ADP + protein N-phospho-L-histidine.</text>
        <dbReference type="EC" id="2.7.13.3"/>
    </reaction>
</comment>
<keyword evidence="12" id="KW-0902">Two-component regulatory system</keyword>
<keyword evidence="4" id="KW-1003">Cell membrane</keyword>
<evidence type="ECO:0000256" key="3">
    <source>
        <dbReference type="ARBA" id="ARBA00012438"/>
    </source>
</evidence>
<gene>
    <name evidence="17" type="ORF">ACFSBH_18705</name>
</gene>
<evidence type="ECO:0000256" key="13">
    <source>
        <dbReference type="ARBA" id="ARBA00023136"/>
    </source>
</evidence>
<evidence type="ECO:0000256" key="7">
    <source>
        <dbReference type="ARBA" id="ARBA00022692"/>
    </source>
</evidence>
<dbReference type="SUPFAM" id="SSF47384">
    <property type="entry name" value="Homodimeric domain of signal transducing histidine kinase"/>
    <property type="match status" value="1"/>
</dbReference>
<dbReference type="SMART" id="SM00388">
    <property type="entry name" value="HisKA"/>
    <property type="match status" value="1"/>
</dbReference>
<evidence type="ECO:0000259" key="15">
    <source>
        <dbReference type="PROSITE" id="PS50109"/>
    </source>
</evidence>
<proteinExistence type="predicted"/>
<dbReference type="RefSeq" id="WP_379599066.1">
    <property type="nucleotide sequence ID" value="NZ_JBHUDE010000161.1"/>
</dbReference>
<evidence type="ECO:0000313" key="17">
    <source>
        <dbReference type="EMBL" id="MFD1609653.1"/>
    </source>
</evidence>
<keyword evidence="8" id="KW-0547">Nucleotide-binding</keyword>
<accession>A0ABW4HVF9</accession>
<evidence type="ECO:0000256" key="8">
    <source>
        <dbReference type="ARBA" id="ARBA00022741"/>
    </source>
</evidence>
<keyword evidence="18" id="KW-1185">Reference proteome</keyword>
<evidence type="ECO:0000256" key="12">
    <source>
        <dbReference type="ARBA" id="ARBA00023012"/>
    </source>
</evidence>
<reference evidence="18" key="1">
    <citation type="journal article" date="2019" name="Int. J. Syst. Evol. Microbiol.">
        <title>The Global Catalogue of Microorganisms (GCM) 10K type strain sequencing project: providing services to taxonomists for standard genome sequencing and annotation.</title>
        <authorList>
            <consortium name="The Broad Institute Genomics Platform"/>
            <consortium name="The Broad Institute Genome Sequencing Center for Infectious Disease"/>
            <person name="Wu L."/>
            <person name="Ma J."/>
        </authorList>
    </citation>
    <scope>NUCLEOTIDE SEQUENCE [LARGE SCALE GENOMIC DNA]</scope>
    <source>
        <strain evidence="18">CGMCC 1.12376</strain>
    </source>
</reference>
<feature type="domain" description="HAMP" evidence="16">
    <location>
        <begin position="191"/>
        <end position="243"/>
    </location>
</feature>
<dbReference type="InterPro" id="IPR050398">
    <property type="entry name" value="HssS/ArlS-like"/>
</dbReference>
<dbReference type="CDD" id="cd00082">
    <property type="entry name" value="HisKA"/>
    <property type="match status" value="1"/>
</dbReference>
<dbReference type="SMART" id="SM00304">
    <property type="entry name" value="HAMP"/>
    <property type="match status" value="1"/>
</dbReference>
<evidence type="ECO:0000256" key="9">
    <source>
        <dbReference type="ARBA" id="ARBA00022777"/>
    </source>
</evidence>
<evidence type="ECO:0000313" key="18">
    <source>
        <dbReference type="Proteomes" id="UP001597221"/>
    </source>
</evidence>
<keyword evidence="5" id="KW-0597">Phosphoprotein</keyword>
<dbReference type="PROSITE" id="PS50109">
    <property type="entry name" value="HIS_KIN"/>
    <property type="match status" value="1"/>
</dbReference>
<dbReference type="SUPFAM" id="SSF158472">
    <property type="entry name" value="HAMP domain-like"/>
    <property type="match status" value="1"/>
</dbReference>
<comment type="subcellular location">
    <subcellularLocation>
        <location evidence="2">Cell membrane</location>
        <topology evidence="2">Multi-pass membrane protein</topology>
    </subcellularLocation>
</comment>
<keyword evidence="9 17" id="KW-0418">Kinase</keyword>
<keyword evidence="10" id="KW-0067">ATP-binding</keyword>
<dbReference type="InterPro" id="IPR003594">
    <property type="entry name" value="HATPase_dom"/>
</dbReference>
<dbReference type="Pfam" id="PF00672">
    <property type="entry name" value="HAMP"/>
    <property type="match status" value="1"/>
</dbReference>
<dbReference type="InterPro" id="IPR005467">
    <property type="entry name" value="His_kinase_dom"/>
</dbReference>
<dbReference type="InterPro" id="IPR036097">
    <property type="entry name" value="HisK_dim/P_sf"/>
</dbReference>
<feature type="transmembrane region" description="Helical" evidence="14">
    <location>
        <begin position="167"/>
        <end position="188"/>
    </location>
</feature>
<name>A0ABW4HVF9_9BACI</name>
<feature type="domain" description="Histidine kinase" evidence="15">
    <location>
        <begin position="251"/>
        <end position="466"/>
    </location>
</feature>
<sequence>MLKKNSIFSRMFLSYSFIIVISFLFFIAVFFYLFHLNFYKEFEDIYQHQYEQVENQLQNQQRFNWSDSETAKIFAQSLNQPDYLIYLVDETGEQIYGPGLTEASPFIPIPEDILEQVIAGEKVSEGGFVDGELRYTIASTLHTNIDDVERPIMVMIFHELHHEYKQIIFMILFTFIIGILFAGIILWFMSKRISAPLREMSEIARHYATGDFSKSVQYELNDEIGQLAKSFTYMADELNHLEKTRRQFISNVSHELRSPLTSIKGFIIALMDGTIPAHKQAHYYGLMKDETERMIKLVNDTLDMNQLEEGHQKLFRTDYNLTEQINAIIHKFEPHSKEKQLKISFQADQDYVVNADKERMEQVLVNLIHNAIQFSNMYERIDIKLIREGRHVRVLIKDYGIGMEEKQLDLIWRRFYKVDEARSSKTGAGLGLAIVKSILDLHETEVEVETKPGEGTAFSFKLPLSH</sequence>
<dbReference type="InterPro" id="IPR003660">
    <property type="entry name" value="HAMP_dom"/>
</dbReference>
<organism evidence="17 18">
    <name type="scientific">Oceanobacillus luteolus</name>
    <dbReference type="NCBI Taxonomy" id="1274358"/>
    <lineage>
        <taxon>Bacteria</taxon>
        <taxon>Bacillati</taxon>
        <taxon>Bacillota</taxon>
        <taxon>Bacilli</taxon>
        <taxon>Bacillales</taxon>
        <taxon>Bacillaceae</taxon>
        <taxon>Oceanobacillus</taxon>
    </lineage>
</organism>
<dbReference type="PROSITE" id="PS50885">
    <property type="entry name" value="HAMP"/>
    <property type="match status" value="1"/>
</dbReference>
<dbReference type="PANTHER" id="PTHR45528">
    <property type="entry name" value="SENSOR HISTIDINE KINASE CPXA"/>
    <property type="match status" value="1"/>
</dbReference>
<dbReference type="SMART" id="SM00387">
    <property type="entry name" value="HATPase_c"/>
    <property type="match status" value="1"/>
</dbReference>
<dbReference type="CDD" id="cd00075">
    <property type="entry name" value="HATPase"/>
    <property type="match status" value="1"/>
</dbReference>
<evidence type="ECO:0000259" key="16">
    <source>
        <dbReference type="PROSITE" id="PS50885"/>
    </source>
</evidence>
<dbReference type="CDD" id="cd06225">
    <property type="entry name" value="HAMP"/>
    <property type="match status" value="1"/>
</dbReference>
<evidence type="ECO:0000256" key="10">
    <source>
        <dbReference type="ARBA" id="ARBA00022840"/>
    </source>
</evidence>
<evidence type="ECO:0000256" key="14">
    <source>
        <dbReference type="SAM" id="Phobius"/>
    </source>
</evidence>
<keyword evidence="11 14" id="KW-1133">Transmembrane helix</keyword>